<name>A0A1Z5JIE5_FISSO</name>
<dbReference type="Proteomes" id="UP000198406">
    <property type="component" value="Unassembled WGS sequence"/>
</dbReference>
<evidence type="ECO:0000313" key="9">
    <source>
        <dbReference type="EMBL" id="GAX13790.1"/>
    </source>
</evidence>
<dbReference type="PANTHER" id="PTHR23157:SF25">
    <property type="entry name" value="GRIP AND COILED-COIL DOMAIN-CONTAINING PROTEIN 1"/>
    <property type="match status" value="1"/>
</dbReference>
<dbReference type="AlphaFoldDB" id="A0A1Z5JIE5"/>
<feature type="coiled-coil region" evidence="6">
    <location>
        <begin position="796"/>
        <end position="830"/>
    </location>
</feature>
<feature type="region of interest" description="Disordered" evidence="7">
    <location>
        <begin position="910"/>
        <end position="937"/>
    </location>
</feature>
<feature type="compositionally biased region" description="Polar residues" evidence="7">
    <location>
        <begin position="68"/>
        <end position="82"/>
    </location>
</feature>
<evidence type="ECO:0000256" key="6">
    <source>
        <dbReference type="SAM" id="Coils"/>
    </source>
</evidence>
<dbReference type="Pfam" id="PF01465">
    <property type="entry name" value="GRIP"/>
    <property type="match status" value="1"/>
</dbReference>
<evidence type="ECO:0000313" key="10">
    <source>
        <dbReference type="Proteomes" id="UP000198406"/>
    </source>
</evidence>
<keyword evidence="5" id="KW-0472">Membrane</keyword>
<dbReference type="OrthoDB" id="1926336at2759"/>
<proteinExistence type="predicted"/>
<comment type="caution">
    <text evidence="9">The sequence shown here is derived from an EMBL/GenBank/DDBJ whole genome shotgun (WGS) entry which is preliminary data.</text>
</comment>
<organism evidence="9 10">
    <name type="scientific">Fistulifera solaris</name>
    <name type="common">Oleaginous diatom</name>
    <dbReference type="NCBI Taxonomy" id="1519565"/>
    <lineage>
        <taxon>Eukaryota</taxon>
        <taxon>Sar</taxon>
        <taxon>Stramenopiles</taxon>
        <taxon>Ochrophyta</taxon>
        <taxon>Bacillariophyta</taxon>
        <taxon>Bacillariophyceae</taxon>
        <taxon>Bacillariophycidae</taxon>
        <taxon>Naviculales</taxon>
        <taxon>Naviculaceae</taxon>
        <taxon>Fistulifera</taxon>
    </lineage>
</organism>
<dbReference type="PANTHER" id="PTHR23157">
    <property type="entry name" value="GRIP AND COILED-COIL DOMAIN-CONTAINING PROTEIN 1"/>
    <property type="match status" value="1"/>
</dbReference>
<keyword evidence="3" id="KW-0963">Cytoplasm</keyword>
<evidence type="ECO:0000259" key="8">
    <source>
        <dbReference type="PROSITE" id="PS50913"/>
    </source>
</evidence>
<keyword evidence="10" id="KW-1185">Reference proteome</keyword>
<evidence type="ECO:0000256" key="1">
    <source>
        <dbReference type="ARBA" id="ARBA00004184"/>
    </source>
</evidence>
<evidence type="ECO:0000256" key="2">
    <source>
        <dbReference type="ARBA" id="ARBA00004496"/>
    </source>
</evidence>
<dbReference type="GO" id="GO:0005794">
    <property type="term" value="C:Golgi apparatus"/>
    <property type="evidence" value="ECO:0007669"/>
    <property type="project" value="TreeGrafter"/>
</dbReference>
<accession>A0A1Z5JIE5</accession>
<dbReference type="InParanoid" id="A0A1Z5JIE5"/>
<feature type="region of interest" description="Disordered" evidence="7">
    <location>
        <begin position="38"/>
        <end position="101"/>
    </location>
</feature>
<feature type="domain" description="GRIP" evidence="8">
    <location>
        <begin position="938"/>
        <end position="988"/>
    </location>
</feature>
<protein>
    <recommendedName>
        <fullName evidence="8">GRIP domain-containing protein</fullName>
    </recommendedName>
</protein>
<dbReference type="InterPro" id="IPR051952">
    <property type="entry name" value="Golgi-autophagy_related"/>
</dbReference>
<comment type="subcellular location">
    <subcellularLocation>
        <location evidence="2">Cytoplasm</location>
    </subcellularLocation>
    <subcellularLocation>
        <location evidence="1">Endomembrane system</location>
        <topology evidence="1">Peripheral membrane protein</topology>
    </subcellularLocation>
</comment>
<dbReference type="SMART" id="SM00755">
    <property type="entry name" value="Grip"/>
    <property type="match status" value="1"/>
</dbReference>
<evidence type="ECO:0000256" key="3">
    <source>
        <dbReference type="ARBA" id="ARBA00022490"/>
    </source>
</evidence>
<dbReference type="EMBL" id="BDSP01000073">
    <property type="protein sequence ID" value="GAX13790.1"/>
    <property type="molecule type" value="Genomic_DNA"/>
</dbReference>
<dbReference type="Gene3D" id="1.10.220.60">
    <property type="entry name" value="GRIP domain"/>
    <property type="match status" value="1"/>
</dbReference>
<evidence type="ECO:0000256" key="7">
    <source>
        <dbReference type="SAM" id="MobiDB-lite"/>
    </source>
</evidence>
<dbReference type="Gene3D" id="3.40.30.10">
    <property type="entry name" value="Glutaredoxin"/>
    <property type="match status" value="1"/>
</dbReference>
<dbReference type="InterPro" id="IPR000237">
    <property type="entry name" value="GRIP_dom"/>
</dbReference>
<keyword evidence="4 6" id="KW-0175">Coiled coil</keyword>
<gene>
    <name evidence="9" type="ORF">FisN_30Lh084</name>
</gene>
<evidence type="ECO:0000256" key="5">
    <source>
        <dbReference type="ARBA" id="ARBA00023136"/>
    </source>
</evidence>
<evidence type="ECO:0000256" key="4">
    <source>
        <dbReference type="ARBA" id="ARBA00023054"/>
    </source>
</evidence>
<sequence length="1013" mass="113164">MWNLTDLAKRAQELQEQANLAASTFSVTSGFSLNLDAMQQQQQQQHRETTVASSATPFEPETPPIQPVVSSQTVQNGTQTPPIANGKLSMPPPRKDDKTITTTDAAEHTIDASVTLAARELNLTGDLDVPTISASESMEDAVANTVQSEMDKEEKQDIEIPIATSKNLDEGGDDIKPIEPHPEYAKVTTLPAEKSSLPVTLENSPPMASSDLSVAEAKKQSLVLLVSSSDPTFETAQIATEALLQSRSISYETIDIADKEAKMMIDDLLSVSGILKEFPQFFLVDLMTGEATFWGNYSRFQKKMEDNLLEKDLFRNLLNEVAEYSPENGNATISASKAIERLSSSEDAMPNGSPESLLEQFTLQLKRLEENHQAEMLEIERRHAQEIELIRSSMNHEDCELTRMQLEERLMAQVREKEERLHDVMKSNEGYQLKLDVLKREVEGTQALLEAKKADMGKFSEENLKHLRLWEKKVNEAEAEIAKAKEHSKMLEISLEDSKKELSVSLEENEKSRGRLKELASELKARRAECRQLQTNIDDLSNDKSALILKVESLEFQLSDRDRSGSERYEEIEKLRAELSVATAEVDKLQKILNDKDADNERVLAEYKRKTQSALAMANSRTASAIQSKEEAELEARAARSTADSAMERVVQAELSCKATVIEAQATVKAMVLERDVALKKHEESVAFLEAKNARIEQLQIELVEAHASLKGKEDELAKLSSDLSSERTTSLSYQNDLVDSNARISLLREEVKNLREKLRHAEDAAPTQAEQPDDKKTMSHNDAQLSKKAIDSSAVSILQQELREANQVIDELKEALQNAVDMNDKTRMNQVEETITITNNEFDVGHRKIYDNNGSIPLFYAVEKQAELNVARNEITRLANLLSNAQAQKMEALDNVEEMRRKMEDAEARLKRHEKLRRSSRRESTGDAADGSMPSLEDSGAVNIEYLKNIMLRYLNSTSLSEKRALVPVVGAVLCLTKEEQQKAIASLEESVSIGGVGSTLFETFSGKLISK</sequence>
<dbReference type="PROSITE" id="PS50913">
    <property type="entry name" value="GRIP"/>
    <property type="match status" value="1"/>
</dbReference>
<reference evidence="9 10" key="1">
    <citation type="journal article" date="2015" name="Plant Cell">
        <title>Oil accumulation by the oleaginous diatom Fistulifera solaris as revealed by the genome and transcriptome.</title>
        <authorList>
            <person name="Tanaka T."/>
            <person name="Maeda Y."/>
            <person name="Veluchamy A."/>
            <person name="Tanaka M."/>
            <person name="Abida H."/>
            <person name="Marechal E."/>
            <person name="Bowler C."/>
            <person name="Muto M."/>
            <person name="Sunaga Y."/>
            <person name="Tanaka M."/>
            <person name="Yoshino T."/>
            <person name="Taniguchi T."/>
            <person name="Fukuda Y."/>
            <person name="Nemoto M."/>
            <person name="Matsumoto M."/>
            <person name="Wong P.S."/>
            <person name="Aburatani S."/>
            <person name="Fujibuchi W."/>
        </authorList>
    </citation>
    <scope>NUCLEOTIDE SEQUENCE [LARGE SCALE GENOMIC DNA]</scope>
    <source>
        <strain evidence="9 10">JPCC DA0580</strain>
    </source>
</reference>
<feature type="region of interest" description="Disordered" evidence="7">
    <location>
        <begin position="758"/>
        <end position="787"/>
    </location>
</feature>
<feature type="coiled-coil region" evidence="6">
    <location>
        <begin position="428"/>
        <end position="592"/>
    </location>
</feature>
<feature type="compositionally biased region" description="Basic residues" evidence="7">
    <location>
        <begin position="911"/>
        <end position="921"/>
    </location>
</feature>